<dbReference type="GO" id="GO:0016829">
    <property type="term" value="F:lyase activity"/>
    <property type="evidence" value="ECO:0007669"/>
    <property type="project" value="UniProtKB-KW"/>
</dbReference>
<comment type="caution">
    <text evidence="6">The sequence shown here is derived from an EMBL/GenBank/DDBJ whole genome shotgun (WGS) entry which is preliminary data.</text>
</comment>
<dbReference type="InterPro" id="IPR000887">
    <property type="entry name" value="Aldlse_KDPG_KHG"/>
</dbReference>
<evidence type="ECO:0000313" key="6">
    <source>
        <dbReference type="EMBL" id="PFG48562.1"/>
    </source>
</evidence>
<dbReference type="Pfam" id="PF01081">
    <property type="entry name" value="Aldolase"/>
    <property type="match status" value="1"/>
</dbReference>
<protein>
    <submittedName>
        <fullName evidence="6">2-dehydro-3-deoxyphosphogluconate aldolase/(4S)-4-hydroxy-2-oxoglutarate aldolase</fullName>
    </submittedName>
</protein>
<organism evidence="6 7">
    <name type="scientific">Amycolatopsis sulphurea</name>
    <dbReference type="NCBI Taxonomy" id="76022"/>
    <lineage>
        <taxon>Bacteria</taxon>
        <taxon>Bacillati</taxon>
        <taxon>Actinomycetota</taxon>
        <taxon>Actinomycetes</taxon>
        <taxon>Pseudonocardiales</taxon>
        <taxon>Pseudonocardiaceae</taxon>
        <taxon>Amycolatopsis</taxon>
    </lineage>
</organism>
<dbReference type="Proteomes" id="UP000243542">
    <property type="component" value="Unassembled WGS sequence"/>
</dbReference>
<comment type="similarity">
    <text evidence="2">Belongs to the KHG/KDPG aldolase family.</text>
</comment>
<dbReference type="EMBL" id="PDJK01000002">
    <property type="protein sequence ID" value="PFG48562.1"/>
    <property type="molecule type" value="Genomic_DNA"/>
</dbReference>
<evidence type="ECO:0000313" key="7">
    <source>
        <dbReference type="Proteomes" id="UP000243542"/>
    </source>
</evidence>
<comment type="subunit">
    <text evidence="3">Homotrimer.</text>
</comment>
<dbReference type="PANTHER" id="PTHR30246">
    <property type="entry name" value="2-KETO-3-DEOXY-6-PHOSPHOGLUCONATE ALDOLASE"/>
    <property type="match status" value="1"/>
</dbReference>
<evidence type="ECO:0000256" key="4">
    <source>
        <dbReference type="ARBA" id="ARBA00023239"/>
    </source>
</evidence>
<reference evidence="6 7" key="1">
    <citation type="submission" date="2017-10" db="EMBL/GenBank/DDBJ databases">
        <title>Sequencing the genomes of 1000 actinobacteria strains.</title>
        <authorList>
            <person name="Klenk H.-P."/>
        </authorList>
    </citation>
    <scope>NUCLEOTIDE SEQUENCE [LARGE SCALE GENOMIC DNA]</scope>
    <source>
        <strain evidence="6 7">DSM 46092</strain>
    </source>
</reference>
<dbReference type="NCBIfam" id="TIGR01182">
    <property type="entry name" value="eda"/>
    <property type="match status" value="1"/>
</dbReference>
<dbReference type="PANTHER" id="PTHR30246:SF1">
    <property type="entry name" value="2-DEHYDRO-3-DEOXY-6-PHOSPHOGALACTONATE ALDOLASE-RELATED"/>
    <property type="match status" value="1"/>
</dbReference>
<dbReference type="RefSeq" id="WP_098512623.1">
    <property type="nucleotide sequence ID" value="NZ_JBIAKZ010000046.1"/>
</dbReference>
<dbReference type="CDD" id="cd00452">
    <property type="entry name" value="KDPG_aldolase"/>
    <property type="match status" value="1"/>
</dbReference>
<gene>
    <name evidence="6" type="ORF">ATK36_3661</name>
</gene>
<sequence length="202" mass="20771">MGYRWQITHEAMRQGVVGIVRTADAVSAVAAARSVLDAGLRSVEVPLTNRGALAAIEELTSAYPDATIGAGTVLDESSATAAIRAGARFLVSPSLHTEVIRTAHRYGAAAFPGTGSVTEIVRALEEGADAVKVFPASALGPQWVQDLRAALPQAPLVPTGGIEPADVPEWLAAGAVACGIGSALTRGTAEEIRARVVALVQR</sequence>
<dbReference type="SUPFAM" id="SSF51569">
    <property type="entry name" value="Aldolase"/>
    <property type="match status" value="1"/>
</dbReference>
<evidence type="ECO:0000256" key="3">
    <source>
        <dbReference type="ARBA" id="ARBA00011233"/>
    </source>
</evidence>
<comment type="pathway">
    <text evidence="1">Carbohydrate acid metabolism.</text>
</comment>
<proteinExistence type="inferred from homology"/>
<dbReference type="AlphaFoldDB" id="A0A2A9FDB8"/>
<dbReference type="Gene3D" id="3.20.20.70">
    <property type="entry name" value="Aldolase class I"/>
    <property type="match status" value="1"/>
</dbReference>
<keyword evidence="4" id="KW-0456">Lyase</keyword>
<accession>A0A2A9FDB8</accession>
<evidence type="ECO:0000256" key="2">
    <source>
        <dbReference type="ARBA" id="ARBA00006906"/>
    </source>
</evidence>
<name>A0A2A9FDB8_9PSEU</name>
<keyword evidence="7" id="KW-1185">Reference proteome</keyword>
<keyword evidence="5" id="KW-0119">Carbohydrate metabolism</keyword>
<evidence type="ECO:0000256" key="5">
    <source>
        <dbReference type="ARBA" id="ARBA00023277"/>
    </source>
</evidence>
<evidence type="ECO:0000256" key="1">
    <source>
        <dbReference type="ARBA" id="ARBA00004761"/>
    </source>
</evidence>
<dbReference type="InterPro" id="IPR013785">
    <property type="entry name" value="Aldolase_TIM"/>
</dbReference>